<dbReference type="RefSeq" id="WP_407049042.1">
    <property type="nucleotide sequence ID" value="NZ_CP158568.1"/>
</dbReference>
<dbReference type="GO" id="GO:0000028">
    <property type="term" value="P:ribosomal small subunit assembly"/>
    <property type="evidence" value="ECO:0007669"/>
    <property type="project" value="TreeGrafter"/>
</dbReference>
<name>A0AAU7X7B0_9HYPH</name>
<organism evidence="7">
    <name type="scientific">Methyloraptor flagellatus</name>
    <dbReference type="NCBI Taxonomy" id="3162530"/>
    <lineage>
        <taxon>Bacteria</taxon>
        <taxon>Pseudomonadati</taxon>
        <taxon>Pseudomonadota</taxon>
        <taxon>Alphaproteobacteria</taxon>
        <taxon>Hyphomicrobiales</taxon>
        <taxon>Ancalomicrobiaceae</taxon>
        <taxon>Methyloraptor</taxon>
    </lineage>
</organism>
<dbReference type="HAMAP" id="MF_01077">
    <property type="entry name" value="RimP"/>
    <property type="match status" value="1"/>
</dbReference>
<comment type="subcellular location">
    <subcellularLocation>
        <location evidence="3">Cytoplasm</location>
    </subcellularLocation>
</comment>
<accession>A0AAU7X7B0</accession>
<gene>
    <name evidence="3 7" type="primary">rimP</name>
    <name evidence="7" type="ORF">ABS361_18070</name>
</gene>
<keyword evidence="2 3" id="KW-0690">Ribosome biogenesis</keyword>
<sequence>MTRHEPRIITETGLDARVAAIAEPVIEDLGYRLVRVKCSGRNGFTVQIMAERPDGTISVDDCEAISRNLSPVLDADDPVERAYHLEVSSPGIDRPLVRASDFDRWAGHVAKVELERPLDGRKRFRGHLLGLKDETAGIKIDDPAEGVPDTWWLPLGDIAEARLVLTDELVAASLKAGKKALAALQAGDGADGDEISDGDIADGDAEDGRAGTRH</sequence>
<dbReference type="GO" id="GO:0006412">
    <property type="term" value="P:translation"/>
    <property type="evidence" value="ECO:0007669"/>
    <property type="project" value="TreeGrafter"/>
</dbReference>
<protein>
    <recommendedName>
        <fullName evidence="3">Ribosome maturation factor RimP</fullName>
    </recommendedName>
</protein>
<feature type="domain" description="Ribosome maturation factor RimP N-terminal" evidence="5">
    <location>
        <begin position="21"/>
        <end position="93"/>
    </location>
</feature>
<dbReference type="Gene3D" id="2.30.30.180">
    <property type="entry name" value="Ribosome maturation factor RimP, C-terminal domain"/>
    <property type="match status" value="1"/>
</dbReference>
<dbReference type="EMBL" id="CP158568">
    <property type="protein sequence ID" value="XBY43946.1"/>
    <property type="molecule type" value="Genomic_DNA"/>
</dbReference>
<dbReference type="NCBIfam" id="NF000932">
    <property type="entry name" value="PRK00092.2-5"/>
    <property type="match status" value="1"/>
</dbReference>
<comment type="similarity">
    <text evidence="3">Belongs to the RimP family.</text>
</comment>
<feature type="compositionally biased region" description="Acidic residues" evidence="4">
    <location>
        <begin position="190"/>
        <end position="205"/>
    </location>
</feature>
<dbReference type="InterPro" id="IPR035956">
    <property type="entry name" value="RimP_N_sf"/>
</dbReference>
<evidence type="ECO:0000259" key="6">
    <source>
        <dbReference type="Pfam" id="PF17384"/>
    </source>
</evidence>
<dbReference type="SUPFAM" id="SSF75420">
    <property type="entry name" value="YhbC-like, N-terminal domain"/>
    <property type="match status" value="1"/>
</dbReference>
<feature type="domain" description="Ribosome maturation factor RimP C-terminal" evidence="6">
    <location>
        <begin position="96"/>
        <end position="166"/>
    </location>
</feature>
<dbReference type="InterPro" id="IPR028998">
    <property type="entry name" value="RimP_C"/>
</dbReference>
<dbReference type="PANTHER" id="PTHR33867:SF1">
    <property type="entry name" value="RIBOSOME MATURATION FACTOR RIMP"/>
    <property type="match status" value="1"/>
</dbReference>
<dbReference type="InterPro" id="IPR028989">
    <property type="entry name" value="RimP_N"/>
</dbReference>
<evidence type="ECO:0000259" key="5">
    <source>
        <dbReference type="Pfam" id="PF02576"/>
    </source>
</evidence>
<dbReference type="SUPFAM" id="SSF74942">
    <property type="entry name" value="YhbC-like, C-terminal domain"/>
    <property type="match status" value="1"/>
</dbReference>
<dbReference type="InterPro" id="IPR036847">
    <property type="entry name" value="RimP_C_sf"/>
</dbReference>
<evidence type="ECO:0000256" key="4">
    <source>
        <dbReference type="SAM" id="MobiDB-lite"/>
    </source>
</evidence>
<reference evidence="7" key="1">
    <citation type="submission" date="2024-06" db="EMBL/GenBank/DDBJ databases">
        <title>Methylostella associata gen. nov., sp. nov., a novel Ancalomicrobiaceae-affiliated facultatively methylotrophic bacteria that feed on methanotrophs of the genus Methylococcus.</title>
        <authorList>
            <person name="Saltykova V."/>
            <person name="Danilova O.V."/>
            <person name="Oshkin I.Y."/>
            <person name="Belova S.E."/>
            <person name="Pimenov N.V."/>
            <person name="Dedysh S.N."/>
        </authorList>
    </citation>
    <scope>NUCLEOTIDE SEQUENCE</scope>
    <source>
        <strain evidence="7">S20</strain>
    </source>
</reference>
<dbReference type="InterPro" id="IPR003728">
    <property type="entry name" value="Ribosome_maturation_RimP"/>
</dbReference>
<evidence type="ECO:0000256" key="1">
    <source>
        <dbReference type="ARBA" id="ARBA00022490"/>
    </source>
</evidence>
<dbReference type="GO" id="GO:0005829">
    <property type="term" value="C:cytosol"/>
    <property type="evidence" value="ECO:0007669"/>
    <property type="project" value="TreeGrafter"/>
</dbReference>
<dbReference type="CDD" id="cd01734">
    <property type="entry name" value="YlxS_C"/>
    <property type="match status" value="1"/>
</dbReference>
<dbReference type="Pfam" id="PF02576">
    <property type="entry name" value="RimP_N"/>
    <property type="match status" value="1"/>
</dbReference>
<dbReference type="Gene3D" id="3.30.300.70">
    <property type="entry name" value="RimP-like superfamily, N-terminal"/>
    <property type="match status" value="1"/>
</dbReference>
<evidence type="ECO:0000256" key="3">
    <source>
        <dbReference type="HAMAP-Rule" id="MF_01077"/>
    </source>
</evidence>
<comment type="function">
    <text evidence="3">Required for maturation of 30S ribosomal subunits.</text>
</comment>
<dbReference type="AlphaFoldDB" id="A0AAU7X7B0"/>
<dbReference type="KEGG" id="mflg:ABS361_18070"/>
<keyword evidence="1 3" id="KW-0963">Cytoplasm</keyword>
<evidence type="ECO:0000313" key="7">
    <source>
        <dbReference type="EMBL" id="XBY43946.1"/>
    </source>
</evidence>
<dbReference type="Pfam" id="PF17384">
    <property type="entry name" value="DUF150_C"/>
    <property type="match status" value="1"/>
</dbReference>
<proteinExistence type="inferred from homology"/>
<evidence type="ECO:0000256" key="2">
    <source>
        <dbReference type="ARBA" id="ARBA00022517"/>
    </source>
</evidence>
<dbReference type="PANTHER" id="PTHR33867">
    <property type="entry name" value="RIBOSOME MATURATION FACTOR RIMP"/>
    <property type="match status" value="1"/>
</dbReference>
<feature type="region of interest" description="Disordered" evidence="4">
    <location>
        <begin position="187"/>
        <end position="214"/>
    </location>
</feature>